<dbReference type="GO" id="GO:0016020">
    <property type="term" value="C:membrane"/>
    <property type="evidence" value="ECO:0007669"/>
    <property type="project" value="UniProtKB-SubCell"/>
</dbReference>
<evidence type="ECO:0000256" key="1">
    <source>
        <dbReference type="ARBA" id="ARBA00004141"/>
    </source>
</evidence>
<comment type="caution">
    <text evidence="7">The sequence shown here is derived from an EMBL/GenBank/DDBJ whole genome shotgun (WGS) entry which is preliminary data.</text>
</comment>
<dbReference type="AlphaFoldDB" id="A0AAQ4D6Q3"/>
<comment type="subcellular location">
    <subcellularLocation>
        <location evidence="1">Membrane</location>
        <topology evidence="1">Multi-pass membrane protein</topology>
    </subcellularLocation>
</comment>
<keyword evidence="8" id="KW-1185">Reference proteome</keyword>
<feature type="transmembrane region" description="Helical" evidence="6">
    <location>
        <begin position="160"/>
        <end position="179"/>
    </location>
</feature>
<proteinExistence type="inferred from homology"/>
<keyword evidence="4 6" id="KW-1133">Transmembrane helix</keyword>
<evidence type="ECO:0000256" key="2">
    <source>
        <dbReference type="ARBA" id="ARBA00010970"/>
    </source>
</evidence>
<sequence length="232" mass="26448">MLLDHPHSSAAHGIWVWLLPLLGYTFQTLWVLPLWLISKVVNCLWFQDIADVAFRYITGRRQAPSPGLSRVLTDVLYSLIVQALFLLQAVIVGMLPLGKIAEAVSLVHLSLLYSLYSFEYCWFNRRWELHRRLSFIEDNWPYFVGFGLPLAVLTSLPSSYIISGCIFSIFFPLFILSAYQATPMTGTARFPLKLFSPSIWVTNFVFNRITANCVVKPVRHVAMAQRRSDGSS</sequence>
<reference evidence="7 8" key="1">
    <citation type="journal article" date="2023" name="Arcadia Sci">
        <title>De novo assembly of a long-read Amblyomma americanum tick genome.</title>
        <authorList>
            <person name="Chou S."/>
            <person name="Poskanzer K.E."/>
            <person name="Rollins M."/>
            <person name="Thuy-Boun P.S."/>
        </authorList>
    </citation>
    <scope>NUCLEOTIDE SEQUENCE [LARGE SCALE GENOMIC DNA]</scope>
    <source>
        <strain evidence="7">F_SG_1</strain>
        <tissue evidence="7">Salivary glands</tissue>
    </source>
</reference>
<evidence type="ECO:0000256" key="5">
    <source>
        <dbReference type="ARBA" id="ARBA00023136"/>
    </source>
</evidence>
<keyword evidence="3 6" id="KW-0812">Transmembrane</keyword>
<dbReference type="PANTHER" id="PTHR21389">
    <property type="entry name" value="P53 INDUCED PROTEIN"/>
    <property type="match status" value="1"/>
</dbReference>
<protein>
    <submittedName>
        <fullName evidence="7">Uncharacterized protein</fullName>
    </submittedName>
</protein>
<dbReference type="PANTHER" id="PTHR21389:SF0">
    <property type="entry name" value="ETOPOSIDE-INDUCED PROTEIN 2.4 HOMOLOG"/>
    <property type="match status" value="1"/>
</dbReference>
<comment type="similarity">
    <text evidence="2">Belongs to the EI24 family.</text>
</comment>
<evidence type="ECO:0000256" key="3">
    <source>
        <dbReference type="ARBA" id="ARBA00022692"/>
    </source>
</evidence>
<feature type="transmembrane region" description="Helical" evidence="6">
    <location>
        <begin position="103"/>
        <end position="123"/>
    </location>
</feature>
<dbReference type="InterPro" id="IPR059112">
    <property type="entry name" value="CysZ/EI24"/>
</dbReference>
<feature type="transmembrane region" description="Helical" evidence="6">
    <location>
        <begin position="135"/>
        <end position="154"/>
    </location>
</feature>
<dbReference type="GO" id="GO:0016236">
    <property type="term" value="P:macroautophagy"/>
    <property type="evidence" value="ECO:0007669"/>
    <property type="project" value="TreeGrafter"/>
</dbReference>
<evidence type="ECO:0000256" key="4">
    <source>
        <dbReference type="ARBA" id="ARBA00022989"/>
    </source>
</evidence>
<evidence type="ECO:0000313" key="7">
    <source>
        <dbReference type="EMBL" id="KAK8758143.1"/>
    </source>
</evidence>
<evidence type="ECO:0000313" key="8">
    <source>
        <dbReference type="Proteomes" id="UP001321473"/>
    </source>
</evidence>
<feature type="transmembrane region" description="Helical" evidence="6">
    <location>
        <begin position="14"/>
        <end position="37"/>
    </location>
</feature>
<accession>A0AAQ4D6Q3</accession>
<dbReference type="Proteomes" id="UP001321473">
    <property type="component" value="Unassembled WGS sequence"/>
</dbReference>
<dbReference type="GO" id="GO:0005783">
    <property type="term" value="C:endoplasmic reticulum"/>
    <property type="evidence" value="ECO:0007669"/>
    <property type="project" value="TreeGrafter"/>
</dbReference>
<organism evidence="7 8">
    <name type="scientific">Amblyomma americanum</name>
    <name type="common">Lone star tick</name>
    <dbReference type="NCBI Taxonomy" id="6943"/>
    <lineage>
        <taxon>Eukaryota</taxon>
        <taxon>Metazoa</taxon>
        <taxon>Ecdysozoa</taxon>
        <taxon>Arthropoda</taxon>
        <taxon>Chelicerata</taxon>
        <taxon>Arachnida</taxon>
        <taxon>Acari</taxon>
        <taxon>Parasitiformes</taxon>
        <taxon>Ixodida</taxon>
        <taxon>Ixodoidea</taxon>
        <taxon>Ixodidae</taxon>
        <taxon>Amblyomminae</taxon>
        <taxon>Amblyomma</taxon>
    </lineage>
</organism>
<keyword evidence="5 6" id="KW-0472">Membrane</keyword>
<dbReference type="EMBL" id="JARKHS020034430">
    <property type="protein sequence ID" value="KAK8758143.1"/>
    <property type="molecule type" value="Genomic_DNA"/>
</dbReference>
<dbReference type="Pfam" id="PF07264">
    <property type="entry name" value="EI24"/>
    <property type="match status" value="1"/>
</dbReference>
<evidence type="ECO:0000256" key="6">
    <source>
        <dbReference type="SAM" id="Phobius"/>
    </source>
</evidence>
<feature type="transmembrane region" description="Helical" evidence="6">
    <location>
        <begin position="75"/>
        <end position="97"/>
    </location>
</feature>
<gene>
    <name evidence="7" type="ORF">V5799_004226</name>
</gene>
<name>A0AAQ4D6Q3_AMBAM</name>